<organism evidence="4 5">
    <name type="scientific">Sinomonas cyclohexanicum</name>
    <name type="common">Corynebacterium cyclohexanicum</name>
    <dbReference type="NCBI Taxonomy" id="322009"/>
    <lineage>
        <taxon>Bacteria</taxon>
        <taxon>Bacillati</taxon>
        <taxon>Actinomycetota</taxon>
        <taxon>Actinomycetes</taxon>
        <taxon>Micrococcales</taxon>
        <taxon>Micrococcaceae</taxon>
        <taxon>Sinomonas</taxon>
    </lineage>
</organism>
<evidence type="ECO:0000313" key="5">
    <source>
        <dbReference type="Proteomes" id="UP001319861"/>
    </source>
</evidence>
<dbReference type="Pfam" id="PF08223">
    <property type="entry name" value="PaaX_C"/>
    <property type="match status" value="1"/>
</dbReference>
<feature type="domain" description="Transcriptional repressor PaaX-like N-terminal" evidence="1">
    <location>
        <begin position="12"/>
        <end position="73"/>
    </location>
</feature>
<dbReference type="PANTHER" id="PTHR30319:SF1">
    <property type="entry name" value="TRANSCRIPTIONAL REPRESSOR PAAX"/>
    <property type="match status" value="1"/>
</dbReference>
<dbReference type="Proteomes" id="UP001319861">
    <property type="component" value="Chromosome"/>
</dbReference>
<feature type="domain" description="Transcriptional repressor PaaX-like C-terminal" evidence="2">
    <location>
        <begin position="179"/>
        <end position="267"/>
    </location>
</feature>
<reference evidence="4 5" key="1">
    <citation type="journal article" date="2021" name="J. Biosci. Bioeng.">
        <title>Identification and characterization of a chc gene cluster responsible for the aromatization pathway of cyclohexanecarboxylate degradation in Sinomonas cyclohexanicum ATCC 51369.</title>
        <authorList>
            <person name="Yamamoto T."/>
            <person name="Hasegawa Y."/>
            <person name="Lau P.C.K."/>
            <person name="Iwaki H."/>
        </authorList>
    </citation>
    <scope>NUCLEOTIDE SEQUENCE [LARGE SCALE GENOMIC DNA]</scope>
    <source>
        <strain evidence="4 5">ATCC 51369</strain>
    </source>
</reference>
<proteinExistence type="predicted"/>
<keyword evidence="5" id="KW-1185">Reference proteome</keyword>
<accession>A0ABM7PQC1</accession>
<dbReference type="EMBL" id="AP024525">
    <property type="protein sequence ID" value="BCT74367.1"/>
    <property type="molecule type" value="Genomic_DNA"/>
</dbReference>
<dbReference type="InterPro" id="IPR036388">
    <property type="entry name" value="WH-like_DNA-bd_sf"/>
</dbReference>
<dbReference type="InterPro" id="IPR012906">
    <property type="entry name" value="PaaX-like_N"/>
</dbReference>
<dbReference type="Pfam" id="PF20803">
    <property type="entry name" value="PaaX_M"/>
    <property type="match status" value="1"/>
</dbReference>
<dbReference type="PANTHER" id="PTHR30319">
    <property type="entry name" value="PHENYLACETIC ACID REGULATOR-RELATED TRANSCRIPTIONAL REPRESSOR"/>
    <property type="match status" value="1"/>
</dbReference>
<dbReference type="RefSeq" id="WP_229231114.1">
    <property type="nucleotide sequence ID" value="NZ_AP024525.1"/>
</dbReference>
<dbReference type="Pfam" id="PF07848">
    <property type="entry name" value="PaaX"/>
    <property type="match status" value="1"/>
</dbReference>
<dbReference type="InterPro" id="IPR048846">
    <property type="entry name" value="PaaX-like_central"/>
</dbReference>
<gene>
    <name evidence="4" type="primary">paaX_3</name>
    <name evidence="4" type="ORF">SCMU_02090</name>
</gene>
<dbReference type="PIRSF" id="PIRSF020623">
    <property type="entry name" value="PaaX"/>
    <property type="match status" value="1"/>
</dbReference>
<feature type="domain" description="Transcriptional repressor PaaX-like central Cas2-like" evidence="3">
    <location>
        <begin position="97"/>
        <end position="172"/>
    </location>
</feature>
<evidence type="ECO:0000313" key="4">
    <source>
        <dbReference type="EMBL" id="BCT74367.1"/>
    </source>
</evidence>
<dbReference type="InterPro" id="IPR013225">
    <property type="entry name" value="PaaX_C"/>
</dbReference>
<evidence type="ECO:0000259" key="3">
    <source>
        <dbReference type="Pfam" id="PF20803"/>
    </source>
</evidence>
<dbReference type="Gene3D" id="1.20.58.1460">
    <property type="match status" value="1"/>
</dbReference>
<dbReference type="InterPro" id="IPR011965">
    <property type="entry name" value="PaaX_trns_reg"/>
</dbReference>
<dbReference type="Gene3D" id="3.30.70.2650">
    <property type="match status" value="1"/>
</dbReference>
<dbReference type="Gene3D" id="1.10.10.10">
    <property type="entry name" value="Winged helix-like DNA-binding domain superfamily/Winged helix DNA-binding domain"/>
    <property type="match status" value="1"/>
</dbReference>
<evidence type="ECO:0000259" key="2">
    <source>
        <dbReference type="Pfam" id="PF08223"/>
    </source>
</evidence>
<sequence length="271" mass="29827">MPPRTNPLLQELVVTLYGLYADGELGELPIAGLIRLLAGLGVEEQAARATVSRLKGKGILRHRREGSTSLYSLNPGILDLFRADDERIFAPLRSTPQDPWALIVFSVPEAQRNRRYELRTELVSLGFGFVAAGVAIAPRTVLDQARERLEARGLDGFTECFAGDYLTGADIRAKVAAWWDLAGLDEQYAAFIADYETIEGPSPDGAEADQAAFAVYVPMLTRWRRFPYRDPNLPLEFLPEGWPAPSAKAAFLRLHAELAGPAAEHARRALA</sequence>
<evidence type="ECO:0000259" key="1">
    <source>
        <dbReference type="Pfam" id="PF07848"/>
    </source>
</evidence>
<name>A0ABM7PQC1_SINCY</name>
<protein>
    <submittedName>
        <fullName evidence="4">PaaX family transcriptional regulator</fullName>
    </submittedName>
</protein>